<name>A0A0V1AD42_9BILA</name>
<evidence type="ECO:0000313" key="2">
    <source>
        <dbReference type="Proteomes" id="UP000054783"/>
    </source>
</evidence>
<gene>
    <name evidence="1" type="ORF">T12_66</name>
</gene>
<keyword evidence="2" id="KW-1185">Reference proteome</keyword>
<reference evidence="1" key="1">
    <citation type="submission" date="2015-01" db="EMBL/GenBank/DDBJ databases">
        <title>Evolution of Trichinella species and genotypes.</title>
        <authorList>
            <person name="Korhonen P.K."/>
            <person name="Edoardo P."/>
            <person name="Giuseppe L.R."/>
            <person name="Gasser R.B."/>
        </authorList>
    </citation>
    <scope>NUCLEOTIDE SEQUENCE [LARGE SCALE GENOMIC DNA]</scope>
    <source>
        <strain evidence="1">ISS2496</strain>
    </source>
</reference>
<sequence>MAVQLPELETKSLYRFQAVHLLKIGEFLHLSYLMGSDRPLYFVIQFLQIESIPEVRSKDHLAALFADAIQENMLIKIINKTVLIFPACLTRDAGKDIFSEKDTMISLSAVISNYLKSVEGELLVVCVEKLHWCCRHVRQRFNPINVQACASFRFTSVVRGAVWKKRIVESNRIAHA</sequence>
<evidence type="ECO:0000313" key="1">
    <source>
        <dbReference type="EMBL" id="KRY22738.1"/>
    </source>
</evidence>
<dbReference type="EMBL" id="JYDQ01000007">
    <property type="protein sequence ID" value="KRY22738.1"/>
    <property type="molecule type" value="Genomic_DNA"/>
</dbReference>
<dbReference type="AlphaFoldDB" id="A0A0V1AD42"/>
<dbReference type="Proteomes" id="UP000054783">
    <property type="component" value="Unassembled WGS sequence"/>
</dbReference>
<protein>
    <submittedName>
        <fullName evidence="1">Uncharacterized protein</fullName>
    </submittedName>
</protein>
<organism evidence="1 2">
    <name type="scientific">Trichinella patagoniensis</name>
    <dbReference type="NCBI Taxonomy" id="990121"/>
    <lineage>
        <taxon>Eukaryota</taxon>
        <taxon>Metazoa</taxon>
        <taxon>Ecdysozoa</taxon>
        <taxon>Nematoda</taxon>
        <taxon>Enoplea</taxon>
        <taxon>Dorylaimia</taxon>
        <taxon>Trichinellida</taxon>
        <taxon>Trichinellidae</taxon>
        <taxon>Trichinella</taxon>
    </lineage>
</organism>
<comment type="caution">
    <text evidence="1">The sequence shown here is derived from an EMBL/GenBank/DDBJ whole genome shotgun (WGS) entry which is preliminary data.</text>
</comment>
<proteinExistence type="predicted"/>
<accession>A0A0V1AD42</accession>